<organism evidence="1 2">
    <name type="scientific">Dactylonectria macrodidyma</name>
    <dbReference type="NCBI Taxonomy" id="307937"/>
    <lineage>
        <taxon>Eukaryota</taxon>
        <taxon>Fungi</taxon>
        <taxon>Dikarya</taxon>
        <taxon>Ascomycota</taxon>
        <taxon>Pezizomycotina</taxon>
        <taxon>Sordariomycetes</taxon>
        <taxon>Hypocreomycetidae</taxon>
        <taxon>Hypocreales</taxon>
        <taxon>Nectriaceae</taxon>
        <taxon>Dactylonectria</taxon>
    </lineage>
</organism>
<evidence type="ECO:0000313" key="1">
    <source>
        <dbReference type="EMBL" id="KAH7141649.1"/>
    </source>
</evidence>
<dbReference type="AlphaFoldDB" id="A0A9P9EPX2"/>
<accession>A0A9P9EPX2</accession>
<keyword evidence="2" id="KW-1185">Reference proteome</keyword>
<protein>
    <submittedName>
        <fullName evidence="1">Uncharacterized protein</fullName>
    </submittedName>
</protein>
<evidence type="ECO:0000313" key="2">
    <source>
        <dbReference type="Proteomes" id="UP000738349"/>
    </source>
</evidence>
<name>A0A9P9EPX2_9HYPO</name>
<proteinExistence type="predicted"/>
<sequence>MLDRQNFHESLESVGGWSGPKTSCIGSTGITSQTMWHETVIAVKDALTCGGRLKAMTTASTKSDTPPFSFPAIHDLIRRWQHTFTWIQAEARDVAYIDRAREHQFVQRRRDPAYSEHSGVWTRWSLRDGRTDPEGAEAFCWIHGPVMTPGNQDRGQPRWP</sequence>
<comment type="caution">
    <text evidence="1">The sequence shown here is derived from an EMBL/GenBank/DDBJ whole genome shotgun (WGS) entry which is preliminary data.</text>
</comment>
<dbReference type="Proteomes" id="UP000738349">
    <property type="component" value="Unassembled WGS sequence"/>
</dbReference>
<dbReference type="EMBL" id="JAGMUV010000010">
    <property type="protein sequence ID" value="KAH7141649.1"/>
    <property type="molecule type" value="Genomic_DNA"/>
</dbReference>
<reference evidence="1" key="1">
    <citation type="journal article" date="2021" name="Nat. Commun.">
        <title>Genetic determinants of endophytism in the Arabidopsis root mycobiome.</title>
        <authorList>
            <person name="Mesny F."/>
            <person name="Miyauchi S."/>
            <person name="Thiergart T."/>
            <person name="Pickel B."/>
            <person name="Atanasova L."/>
            <person name="Karlsson M."/>
            <person name="Huettel B."/>
            <person name="Barry K.W."/>
            <person name="Haridas S."/>
            <person name="Chen C."/>
            <person name="Bauer D."/>
            <person name="Andreopoulos W."/>
            <person name="Pangilinan J."/>
            <person name="LaButti K."/>
            <person name="Riley R."/>
            <person name="Lipzen A."/>
            <person name="Clum A."/>
            <person name="Drula E."/>
            <person name="Henrissat B."/>
            <person name="Kohler A."/>
            <person name="Grigoriev I.V."/>
            <person name="Martin F.M."/>
            <person name="Hacquard S."/>
        </authorList>
    </citation>
    <scope>NUCLEOTIDE SEQUENCE</scope>
    <source>
        <strain evidence="1">MPI-CAGE-AT-0147</strain>
    </source>
</reference>
<gene>
    <name evidence="1" type="ORF">EDB81DRAFT_857496</name>
</gene>